<dbReference type="GO" id="GO:0005737">
    <property type="term" value="C:cytoplasm"/>
    <property type="evidence" value="ECO:0007669"/>
    <property type="project" value="TreeGrafter"/>
</dbReference>
<dbReference type="GO" id="GO:0046656">
    <property type="term" value="P:folic acid biosynthetic process"/>
    <property type="evidence" value="ECO:0007669"/>
    <property type="project" value="UniProtKB-UniRule"/>
</dbReference>
<keyword evidence="4 6" id="KW-0289">Folate biosynthesis</keyword>
<dbReference type="InterPro" id="IPR006156">
    <property type="entry name" value="Dihydroneopterin_aldolase"/>
</dbReference>
<evidence type="ECO:0000256" key="2">
    <source>
        <dbReference type="ARBA" id="ARBA00005013"/>
    </source>
</evidence>
<evidence type="ECO:0000256" key="4">
    <source>
        <dbReference type="ARBA" id="ARBA00022909"/>
    </source>
</evidence>
<dbReference type="PANTHER" id="PTHR42844">
    <property type="entry name" value="DIHYDRONEOPTERIN ALDOLASE 1-RELATED"/>
    <property type="match status" value="1"/>
</dbReference>
<evidence type="ECO:0000313" key="9">
    <source>
        <dbReference type="Proteomes" id="UP000501387"/>
    </source>
</evidence>
<dbReference type="UniPathway" id="UPA00077">
    <property type="reaction ID" value="UER00154"/>
</dbReference>
<organism evidence="8 9">
    <name type="scientific">Leucobacter insecticola</name>
    <dbReference type="NCBI Taxonomy" id="2714934"/>
    <lineage>
        <taxon>Bacteria</taxon>
        <taxon>Bacillati</taxon>
        <taxon>Actinomycetota</taxon>
        <taxon>Actinomycetes</taxon>
        <taxon>Micrococcales</taxon>
        <taxon>Microbacteriaceae</taxon>
        <taxon>Leucobacter</taxon>
    </lineage>
</organism>
<name>A0A6G8FMC9_9MICO</name>
<dbReference type="Pfam" id="PF02152">
    <property type="entry name" value="FolB"/>
    <property type="match status" value="1"/>
</dbReference>
<evidence type="ECO:0000313" key="8">
    <source>
        <dbReference type="EMBL" id="QIM17484.1"/>
    </source>
</evidence>
<comment type="similarity">
    <text evidence="3 6">Belongs to the DHNA family.</text>
</comment>
<dbReference type="PANTHER" id="PTHR42844:SF1">
    <property type="entry name" value="DIHYDRONEOPTERIN ALDOLASE 1-RELATED"/>
    <property type="match status" value="1"/>
</dbReference>
<dbReference type="NCBIfam" id="TIGR00525">
    <property type="entry name" value="folB"/>
    <property type="match status" value="1"/>
</dbReference>
<evidence type="ECO:0000256" key="3">
    <source>
        <dbReference type="ARBA" id="ARBA00005708"/>
    </source>
</evidence>
<dbReference type="NCBIfam" id="TIGR00526">
    <property type="entry name" value="folB_dom"/>
    <property type="match status" value="1"/>
</dbReference>
<dbReference type="SMART" id="SM00905">
    <property type="entry name" value="FolB"/>
    <property type="match status" value="1"/>
</dbReference>
<keyword evidence="9" id="KW-1185">Reference proteome</keyword>
<evidence type="ECO:0000256" key="1">
    <source>
        <dbReference type="ARBA" id="ARBA00001353"/>
    </source>
</evidence>
<evidence type="ECO:0000256" key="5">
    <source>
        <dbReference type="ARBA" id="ARBA00023239"/>
    </source>
</evidence>
<dbReference type="KEGG" id="lins:G7067_13635"/>
<evidence type="ECO:0000259" key="7">
    <source>
        <dbReference type="SMART" id="SM00905"/>
    </source>
</evidence>
<dbReference type="InterPro" id="IPR043133">
    <property type="entry name" value="GTP-CH-I_C/QueF"/>
</dbReference>
<feature type="domain" description="Dihydroneopterin aldolase/epimerase" evidence="7">
    <location>
        <begin position="9"/>
        <end position="119"/>
    </location>
</feature>
<accession>A0A6G8FMC9</accession>
<dbReference type="InterPro" id="IPR006157">
    <property type="entry name" value="FolB_dom"/>
</dbReference>
<comment type="catalytic activity">
    <reaction evidence="1 6">
        <text>7,8-dihydroneopterin = 6-hydroxymethyl-7,8-dihydropterin + glycolaldehyde</text>
        <dbReference type="Rhea" id="RHEA:10540"/>
        <dbReference type="ChEBI" id="CHEBI:17001"/>
        <dbReference type="ChEBI" id="CHEBI:17071"/>
        <dbReference type="ChEBI" id="CHEBI:44841"/>
        <dbReference type="EC" id="4.1.2.25"/>
    </reaction>
</comment>
<dbReference type="Proteomes" id="UP000501387">
    <property type="component" value="Chromosome"/>
</dbReference>
<dbReference type="GO" id="GO:0046654">
    <property type="term" value="P:tetrahydrofolate biosynthetic process"/>
    <property type="evidence" value="ECO:0007669"/>
    <property type="project" value="UniProtKB-UniRule"/>
</dbReference>
<keyword evidence="5 6" id="KW-0456">Lyase</keyword>
<comment type="function">
    <text evidence="6">Catalyzes the conversion of 7,8-dihydroneopterin to 6-hydroxymethyl-7,8-dihydropterin.</text>
</comment>
<dbReference type="GO" id="GO:0004150">
    <property type="term" value="F:dihydroneopterin aldolase activity"/>
    <property type="evidence" value="ECO:0007669"/>
    <property type="project" value="UniProtKB-UniRule"/>
</dbReference>
<dbReference type="SUPFAM" id="SSF55620">
    <property type="entry name" value="Tetrahydrobiopterin biosynthesis enzymes-like"/>
    <property type="match status" value="1"/>
</dbReference>
<proteinExistence type="inferred from homology"/>
<dbReference type="AlphaFoldDB" id="A0A6G8FMC9"/>
<dbReference type="Gene3D" id="3.30.1130.10">
    <property type="match status" value="1"/>
</dbReference>
<sequence>MFRLPEDRITLTGLEVFAHHGVFDFERERGQRFLIDAELAVDVSAAADGIERTVHYGELAEAIVAAVKRDPVDLIETVAERVAELSLGFPGVFAARITVHKPDAPIDATFADVSVTVVRYGDGGRGSAAIGVGR</sequence>
<comment type="pathway">
    <text evidence="2 6">Cofactor biosynthesis; tetrahydrofolate biosynthesis; 2-amino-4-hydroxy-6-hydroxymethyl-7,8-dihydropteridine diphosphate from 7,8-dihydroneopterin triphosphate: step 3/4.</text>
</comment>
<gene>
    <name evidence="8" type="primary">folB</name>
    <name evidence="8" type="ORF">G7067_13635</name>
</gene>
<dbReference type="EMBL" id="CP049934">
    <property type="protein sequence ID" value="QIM17484.1"/>
    <property type="molecule type" value="Genomic_DNA"/>
</dbReference>
<dbReference type="CDD" id="cd00534">
    <property type="entry name" value="DHNA_DHNTPE"/>
    <property type="match status" value="1"/>
</dbReference>
<evidence type="ECO:0000256" key="6">
    <source>
        <dbReference type="RuleBase" id="RU362079"/>
    </source>
</evidence>
<reference evidence="8 9" key="1">
    <citation type="submission" date="2020-03" db="EMBL/GenBank/DDBJ databases">
        <title>Leucobacter sp. nov., isolated from beetles.</title>
        <authorList>
            <person name="Hyun D.-W."/>
            <person name="Bae J.-W."/>
        </authorList>
    </citation>
    <scope>NUCLEOTIDE SEQUENCE [LARGE SCALE GENOMIC DNA]</scope>
    <source>
        <strain evidence="8 9">HDW9B</strain>
    </source>
</reference>
<protein>
    <recommendedName>
        <fullName evidence="6">7,8-dihydroneopterin aldolase</fullName>
        <ecNumber evidence="6">4.1.2.25</ecNumber>
    </recommendedName>
</protein>
<dbReference type="EC" id="4.1.2.25" evidence="6"/>